<keyword evidence="3" id="KW-0812">Transmembrane</keyword>
<accession>A0A0C7R9U1</accession>
<evidence type="ECO:0000313" key="6">
    <source>
        <dbReference type="Proteomes" id="UP000049127"/>
    </source>
</evidence>
<feature type="transmembrane region" description="Helical" evidence="3">
    <location>
        <begin position="6"/>
        <end position="24"/>
    </location>
</feature>
<dbReference type="Pfam" id="PF01522">
    <property type="entry name" value="Polysacc_deac_1"/>
    <property type="match status" value="1"/>
</dbReference>
<evidence type="ECO:0000256" key="2">
    <source>
        <dbReference type="ARBA" id="ARBA00022801"/>
    </source>
</evidence>
<organism evidence="5 6">
    <name type="scientific">Paraclostridium sordellii</name>
    <name type="common">Clostridium sordellii</name>
    <dbReference type="NCBI Taxonomy" id="1505"/>
    <lineage>
        <taxon>Bacteria</taxon>
        <taxon>Bacillati</taxon>
        <taxon>Bacillota</taxon>
        <taxon>Clostridia</taxon>
        <taxon>Peptostreptococcales</taxon>
        <taxon>Peptostreptococcaceae</taxon>
        <taxon>Paraclostridium</taxon>
    </lineage>
</organism>
<gene>
    <name evidence="5" type="ORF">R28058_24421</name>
</gene>
<feature type="domain" description="NodB homology" evidence="4">
    <location>
        <begin position="58"/>
        <end position="242"/>
    </location>
</feature>
<dbReference type="EMBL" id="CEKZ01000014">
    <property type="protein sequence ID" value="CEQ04724.1"/>
    <property type="molecule type" value="Genomic_DNA"/>
</dbReference>
<name>A0A0C7R9U1_PARSO</name>
<keyword evidence="2" id="KW-0378">Hydrolase</keyword>
<keyword evidence="3" id="KW-0472">Membrane</keyword>
<dbReference type="InterPro" id="IPR002509">
    <property type="entry name" value="NODB_dom"/>
</dbReference>
<dbReference type="RefSeq" id="WP_055342810.1">
    <property type="nucleotide sequence ID" value="NZ_CDNI01000021.1"/>
</dbReference>
<dbReference type="GO" id="GO:0046872">
    <property type="term" value="F:metal ion binding"/>
    <property type="evidence" value="ECO:0007669"/>
    <property type="project" value="UniProtKB-KW"/>
</dbReference>
<dbReference type="GO" id="GO:0005975">
    <property type="term" value="P:carbohydrate metabolic process"/>
    <property type="evidence" value="ECO:0007669"/>
    <property type="project" value="InterPro"/>
</dbReference>
<evidence type="ECO:0000259" key="4">
    <source>
        <dbReference type="PROSITE" id="PS51677"/>
    </source>
</evidence>
<protein>
    <submittedName>
        <fullName evidence="5">Oligosaccharide deacetylase</fullName>
    </submittedName>
</protein>
<dbReference type="OrthoDB" id="258610at2"/>
<dbReference type="Gene3D" id="3.20.20.370">
    <property type="entry name" value="Glycoside hydrolase/deacetylase"/>
    <property type="match status" value="1"/>
</dbReference>
<keyword evidence="1" id="KW-0479">Metal-binding</keyword>
<evidence type="ECO:0000256" key="3">
    <source>
        <dbReference type="SAM" id="Phobius"/>
    </source>
</evidence>
<dbReference type="PANTHER" id="PTHR10587:SF133">
    <property type="entry name" value="CHITIN DEACETYLASE 1-RELATED"/>
    <property type="match status" value="1"/>
</dbReference>
<dbReference type="SUPFAM" id="SSF88713">
    <property type="entry name" value="Glycoside hydrolase/deacetylase"/>
    <property type="match status" value="1"/>
</dbReference>
<dbReference type="Proteomes" id="UP000049127">
    <property type="component" value="Unassembled WGS sequence"/>
</dbReference>
<dbReference type="InterPro" id="IPR011330">
    <property type="entry name" value="Glyco_hydro/deAcase_b/a-brl"/>
</dbReference>
<reference evidence="5 6" key="1">
    <citation type="submission" date="2015-01" db="EMBL/GenBank/DDBJ databases">
        <authorList>
            <person name="Aslett A.Martin."/>
            <person name="De Silva Nishadi"/>
        </authorList>
    </citation>
    <scope>NUCLEOTIDE SEQUENCE [LARGE SCALE GENOMIC DNA]</scope>
    <source>
        <strain evidence="5 6">R28058</strain>
    </source>
</reference>
<dbReference type="AlphaFoldDB" id="A0A0C7R9U1"/>
<dbReference type="GO" id="GO:0016810">
    <property type="term" value="F:hydrolase activity, acting on carbon-nitrogen (but not peptide) bonds"/>
    <property type="evidence" value="ECO:0007669"/>
    <property type="project" value="InterPro"/>
</dbReference>
<sequence length="249" mass="28917">MKRVLIYTVSVFMLVTLFYNIDIFNKFEIGIKQKAMINNNISKKYGDIIIKKGNENKKMIALTFDDGPDEDFTPQILDILKKYNAKATFFVVGQKVGWNPEIVKRAYEEGHEIGNHTFTHINICKSSNEQIRKEINETQEIIKKEIGKEPTLFRPPYRAINETLFDIIKSNHMKVVLWSDLDTKDWSNPGVYNIVKTIEEKAENGTIILLHDYNKIRNNKSQTIQALEKIIPKMQSLGYEFVTIPEITK</sequence>
<dbReference type="CDD" id="cd10917">
    <property type="entry name" value="CE4_NodB_like_6s_7s"/>
    <property type="match status" value="1"/>
</dbReference>
<proteinExistence type="predicted"/>
<evidence type="ECO:0000256" key="1">
    <source>
        <dbReference type="ARBA" id="ARBA00022723"/>
    </source>
</evidence>
<evidence type="ECO:0000313" key="5">
    <source>
        <dbReference type="EMBL" id="CEQ04724.1"/>
    </source>
</evidence>
<dbReference type="InterPro" id="IPR050248">
    <property type="entry name" value="Polysacc_deacetylase_ArnD"/>
</dbReference>
<dbReference type="GO" id="GO:0016020">
    <property type="term" value="C:membrane"/>
    <property type="evidence" value="ECO:0007669"/>
    <property type="project" value="TreeGrafter"/>
</dbReference>
<dbReference type="PANTHER" id="PTHR10587">
    <property type="entry name" value="GLYCOSYL TRANSFERASE-RELATED"/>
    <property type="match status" value="1"/>
</dbReference>
<dbReference type="PROSITE" id="PS51677">
    <property type="entry name" value="NODB"/>
    <property type="match status" value="1"/>
</dbReference>
<keyword evidence="3" id="KW-1133">Transmembrane helix</keyword>